<name>A0A835T7K5_CHLIN</name>
<sequence length="137" mass="13108">MIDSARSTSPAAAACPGCPAARAHPRVHPPLVAGRTGDAAAAAGGAAALQSTTAVAAAAAAGYVQRSRGSDADDPGAALLRPAATSASTAARLLLAPARSRDPAATPAGAFLGDQLVAAAGVSRVTPAPPTSLRPAR</sequence>
<comment type="caution">
    <text evidence="1">The sequence shown here is derived from an EMBL/GenBank/DDBJ whole genome shotgun (WGS) entry which is preliminary data.</text>
</comment>
<evidence type="ECO:0000313" key="1">
    <source>
        <dbReference type="EMBL" id="KAG2440183.1"/>
    </source>
</evidence>
<dbReference type="AlphaFoldDB" id="A0A835T7K5"/>
<reference evidence="1" key="1">
    <citation type="journal article" date="2020" name="bioRxiv">
        <title>Comparative genomics of Chlamydomonas.</title>
        <authorList>
            <person name="Craig R.J."/>
            <person name="Hasan A.R."/>
            <person name="Ness R.W."/>
            <person name="Keightley P.D."/>
        </authorList>
    </citation>
    <scope>NUCLEOTIDE SEQUENCE</scope>
    <source>
        <strain evidence="1">SAG 7.73</strain>
    </source>
</reference>
<protein>
    <submittedName>
        <fullName evidence="1">Uncharacterized protein</fullName>
    </submittedName>
</protein>
<organism evidence="1 2">
    <name type="scientific">Chlamydomonas incerta</name>
    <dbReference type="NCBI Taxonomy" id="51695"/>
    <lineage>
        <taxon>Eukaryota</taxon>
        <taxon>Viridiplantae</taxon>
        <taxon>Chlorophyta</taxon>
        <taxon>core chlorophytes</taxon>
        <taxon>Chlorophyceae</taxon>
        <taxon>CS clade</taxon>
        <taxon>Chlamydomonadales</taxon>
        <taxon>Chlamydomonadaceae</taxon>
        <taxon>Chlamydomonas</taxon>
    </lineage>
</organism>
<gene>
    <name evidence="1" type="ORF">HXX76_004296</name>
</gene>
<accession>A0A835T7K5</accession>
<dbReference type="Proteomes" id="UP000650467">
    <property type="component" value="Unassembled WGS sequence"/>
</dbReference>
<evidence type="ECO:0000313" key="2">
    <source>
        <dbReference type="Proteomes" id="UP000650467"/>
    </source>
</evidence>
<proteinExistence type="predicted"/>
<keyword evidence="2" id="KW-1185">Reference proteome</keyword>
<dbReference type="EMBL" id="JAEHOC010000007">
    <property type="protein sequence ID" value="KAG2440183.1"/>
    <property type="molecule type" value="Genomic_DNA"/>
</dbReference>